<reference evidence="1" key="1">
    <citation type="submission" date="2016-04" db="EMBL/GenBank/DDBJ databases">
        <title>Fast-growing isolate from the root nodules of Vavilovia formosa.</title>
        <authorList>
            <person name="Kimeklis A."/>
            <person name="Safronova V."/>
            <person name="Belimov A."/>
            <person name="Andronov E."/>
        </authorList>
    </citation>
    <scope>NUCLEOTIDE SEQUENCE [LARGE SCALE GENOMIC DNA]</scope>
    <source>
        <strain evidence="1">Vaf-46</strain>
    </source>
</reference>
<accession>A0A179BIT5</accession>
<evidence type="ECO:0000313" key="1">
    <source>
        <dbReference type="EMBL" id="OAP91300.1"/>
    </source>
</evidence>
<proteinExistence type="predicted"/>
<dbReference type="EMBL" id="LWBS01000391">
    <property type="protein sequence ID" value="OAP91300.1"/>
    <property type="molecule type" value="Genomic_DNA"/>
</dbReference>
<sequence length="153" mass="17225">MFLDLALKYDSEARRCDLVLGDDFDLAIDETPIPAILMSVGLDRRAASDDPLPEGRSQFLAPASYSERRGCAGDALDPYGDMTGTRAWLLDRAKQTETTRQLCEFWLRESLAWVETETGQPPEIEVVWLRAGLLGYRVQVQDESVMLSRRVEA</sequence>
<protein>
    <recommendedName>
        <fullName evidence="2">GP46 family protein</fullName>
    </recommendedName>
</protein>
<organism evidence="1">
    <name type="scientific">Rhizobium leguminosarum</name>
    <dbReference type="NCBI Taxonomy" id="384"/>
    <lineage>
        <taxon>Bacteria</taxon>
        <taxon>Pseudomonadati</taxon>
        <taxon>Pseudomonadota</taxon>
        <taxon>Alphaproteobacteria</taxon>
        <taxon>Hyphomicrobiales</taxon>
        <taxon>Rhizobiaceae</taxon>
        <taxon>Rhizobium/Agrobacterium group</taxon>
        <taxon>Rhizobium</taxon>
    </lineage>
</organism>
<dbReference type="Pfam" id="PF07409">
    <property type="entry name" value="GP46"/>
    <property type="match status" value="1"/>
</dbReference>
<comment type="caution">
    <text evidence="1">The sequence shown here is derived from an EMBL/GenBank/DDBJ whole genome shotgun (WGS) entry which is preliminary data.</text>
</comment>
<dbReference type="AlphaFoldDB" id="A0A179BIT5"/>
<evidence type="ECO:0008006" key="2">
    <source>
        <dbReference type="Google" id="ProtNLM"/>
    </source>
</evidence>
<gene>
    <name evidence="1" type="ORF">A4U53_27960</name>
</gene>
<dbReference type="InterPro" id="IPR010877">
    <property type="entry name" value="Phage_Mu_Gp46"/>
</dbReference>
<name>A0A179BIT5_RHILE</name>
<dbReference type="eggNOG" id="COG4381">
    <property type="taxonomic scope" value="Bacteria"/>
</dbReference>